<dbReference type="PRINTS" id="PR00722">
    <property type="entry name" value="CHYMOTRYPSIN"/>
</dbReference>
<dbReference type="AlphaFoldDB" id="A0A8T2M0V9"/>
<dbReference type="InterPro" id="IPR043504">
    <property type="entry name" value="Peptidase_S1_PA_chymotrypsin"/>
</dbReference>
<gene>
    <name evidence="2" type="ORF">AMEX_G9207</name>
</gene>
<dbReference type="InterPro" id="IPR001314">
    <property type="entry name" value="Peptidase_S1A"/>
</dbReference>
<sequence>LVLTIPGDNVGHCSGVLLSKDWIISAAQCKEKNLEVIIGRSPPKTGDRRKIQKTEIFKNSKGEHDIMLLKIDKEAPATLPRVALPDLKTCKAPANQAAVQFFAWTGASFNFTLSAALVSAGKLHGVLVNSDIYCENSLEFINICDGEYRKWILDTTRL</sequence>
<name>A0A8T2M0V9_ASTMX</name>
<protein>
    <recommendedName>
        <fullName evidence="1">Peptidase S1 domain-containing protein</fullName>
    </recommendedName>
</protein>
<dbReference type="EMBL" id="JAICCE010000006">
    <property type="protein sequence ID" value="KAG9276844.1"/>
    <property type="molecule type" value="Genomic_DNA"/>
</dbReference>
<evidence type="ECO:0000259" key="1">
    <source>
        <dbReference type="Pfam" id="PF00089"/>
    </source>
</evidence>
<dbReference type="InterPro" id="IPR001254">
    <property type="entry name" value="Trypsin_dom"/>
</dbReference>
<feature type="non-terminal residue" evidence="2">
    <location>
        <position position="1"/>
    </location>
</feature>
<feature type="domain" description="Peptidase S1" evidence="1">
    <location>
        <begin position="12"/>
        <end position="107"/>
    </location>
</feature>
<proteinExistence type="predicted"/>
<dbReference type="Pfam" id="PF00089">
    <property type="entry name" value="Trypsin"/>
    <property type="match status" value="1"/>
</dbReference>
<dbReference type="GO" id="GO:0006508">
    <property type="term" value="P:proteolysis"/>
    <property type="evidence" value="ECO:0007669"/>
    <property type="project" value="InterPro"/>
</dbReference>
<comment type="caution">
    <text evidence="2">The sequence shown here is derived from an EMBL/GenBank/DDBJ whole genome shotgun (WGS) entry which is preliminary data.</text>
</comment>
<evidence type="ECO:0000313" key="3">
    <source>
        <dbReference type="Proteomes" id="UP000752171"/>
    </source>
</evidence>
<dbReference type="Gene3D" id="2.40.10.10">
    <property type="entry name" value="Trypsin-like serine proteases"/>
    <property type="match status" value="1"/>
</dbReference>
<evidence type="ECO:0000313" key="2">
    <source>
        <dbReference type="EMBL" id="KAG9276844.1"/>
    </source>
</evidence>
<dbReference type="SUPFAM" id="SSF50494">
    <property type="entry name" value="Trypsin-like serine proteases"/>
    <property type="match status" value="1"/>
</dbReference>
<reference evidence="2 3" key="1">
    <citation type="submission" date="2021-07" db="EMBL/GenBank/DDBJ databases">
        <authorList>
            <person name="Imarazene B."/>
            <person name="Zahm M."/>
            <person name="Klopp C."/>
            <person name="Cabau C."/>
            <person name="Beille S."/>
            <person name="Jouanno E."/>
            <person name="Castinel A."/>
            <person name="Lluch J."/>
            <person name="Gil L."/>
            <person name="Kuchtly C."/>
            <person name="Lopez Roques C."/>
            <person name="Donnadieu C."/>
            <person name="Parrinello H."/>
            <person name="Journot L."/>
            <person name="Du K."/>
            <person name="Schartl M."/>
            <person name="Retaux S."/>
            <person name="Guiguen Y."/>
        </authorList>
    </citation>
    <scope>NUCLEOTIDE SEQUENCE [LARGE SCALE GENOMIC DNA]</scope>
    <source>
        <strain evidence="2">Pach_M1</strain>
        <tissue evidence="2">Testis</tissue>
    </source>
</reference>
<accession>A0A8T2M0V9</accession>
<organism evidence="2 3">
    <name type="scientific">Astyanax mexicanus</name>
    <name type="common">Blind cave fish</name>
    <name type="synonym">Astyanax fasciatus mexicanus</name>
    <dbReference type="NCBI Taxonomy" id="7994"/>
    <lineage>
        <taxon>Eukaryota</taxon>
        <taxon>Metazoa</taxon>
        <taxon>Chordata</taxon>
        <taxon>Craniata</taxon>
        <taxon>Vertebrata</taxon>
        <taxon>Euteleostomi</taxon>
        <taxon>Actinopterygii</taxon>
        <taxon>Neopterygii</taxon>
        <taxon>Teleostei</taxon>
        <taxon>Ostariophysi</taxon>
        <taxon>Characiformes</taxon>
        <taxon>Characoidei</taxon>
        <taxon>Acestrorhamphidae</taxon>
        <taxon>Acestrorhamphinae</taxon>
        <taxon>Astyanax</taxon>
    </lineage>
</organism>
<dbReference type="GO" id="GO:0004252">
    <property type="term" value="F:serine-type endopeptidase activity"/>
    <property type="evidence" value="ECO:0007669"/>
    <property type="project" value="InterPro"/>
</dbReference>
<dbReference type="InterPro" id="IPR009003">
    <property type="entry name" value="Peptidase_S1_PA"/>
</dbReference>
<dbReference type="Proteomes" id="UP000752171">
    <property type="component" value="Unassembled WGS sequence"/>
</dbReference>